<evidence type="ECO:0000259" key="6">
    <source>
        <dbReference type="PROSITE" id="PS50850"/>
    </source>
</evidence>
<dbReference type="GO" id="GO:0022857">
    <property type="term" value="F:transmembrane transporter activity"/>
    <property type="evidence" value="ECO:0007669"/>
    <property type="project" value="InterPro"/>
</dbReference>
<protein>
    <submittedName>
        <fullName evidence="7">Sialic acid transporter</fullName>
    </submittedName>
</protein>
<keyword evidence="2 5" id="KW-0812">Transmembrane</keyword>
<dbReference type="STRING" id="1294262.GCA_001316085_01018"/>
<dbReference type="PROSITE" id="PS50850">
    <property type="entry name" value="MFS"/>
    <property type="match status" value="1"/>
</dbReference>
<dbReference type="GO" id="GO:0016020">
    <property type="term" value="C:membrane"/>
    <property type="evidence" value="ECO:0007669"/>
    <property type="project" value="UniProtKB-SubCell"/>
</dbReference>
<dbReference type="InterPro" id="IPR005828">
    <property type="entry name" value="MFS_sugar_transport-like"/>
</dbReference>
<evidence type="ECO:0000256" key="2">
    <source>
        <dbReference type="ARBA" id="ARBA00022692"/>
    </source>
</evidence>
<dbReference type="Gene3D" id="1.20.1250.20">
    <property type="entry name" value="MFS general substrate transporter like domains"/>
    <property type="match status" value="1"/>
</dbReference>
<evidence type="ECO:0000313" key="8">
    <source>
        <dbReference type="Proteomes" id="UP000322983"/>
    </source>
</evidence>
<feature type="domain" description="Major facilitator superfamily (MFS) profile" evidence="6">
    <location>
        <begin position="31"/>
        <end position="485"/>
    </location>
</feature>
<dbReference type="InterPro" id="IPR005829">
    <property type="entry name" value="Sugar_transporter_CS"/>
</dbReference>
<evidence type="ECO:0000256" key="1">
    <source>
        <dbReference type="ARBA" id="ARBA00004141"/>
    </source>
</evidence>
<accession>A0A510DU78</accession>
<keyword evidence="4 5" id="KW-0472">Membrane</keyword>
<dbReference type="PROSITE" id="PS00216">
    <property type="entry name" value="SUGAR_TRANSPORT_1"/>
    <property type="match status" value="1"/>
</dbReference>
<feature type="transmembrane region" description="Helical" evidence="5">
    <location>
        <begin position="430"/>
        <end position="450"/>
    </location>
</feature>
<feature type="transmembrane region" description="Helical" evidence="5">
    <location>
        <begin position="389"/>
        <end position="409"/>
    </location>
</feature>
<comment type="subcellular location">
    <subcellularLocation>
        <location evidence="1">Membrane</location>
        <topology evidence="1">Multi-pass membrane protein</topology>
    </subcellularLocation>
</comment>
<dbReference type="KEGG" id="step:IC006_1076"/>
<evidence type="ECO:0000313" key="7">
    <source>
        <dbReference type="EMBL" id="BBG23782.1"/>
    </source>
</evidence>
<dbReference type="CDD" id="cd17364">
    <property type="entry name" value="MFS_PhT"/>
    <property type="match status" value="1"/>
</dbReference>
<dbReference type="Pfam" id="PF00083">
    <property type="entry name" value="Sugar_tr"/>
    <property type="match status" value="1"/>
</dbReference>
<feature type="transmembrane region" description="Helical" evidence="5">
    <location>
        <begin position="113"/>
        <end position="132"/>
    </location>
</feature>
<reference evidence="7 8" key="1">
    <citation type="journal article" date="2020" name="Int. J. Syst. Evol. Microbiol.">
        <title>Sulfuracidifex tepidarius gen. nov., sp. nov. and transfer of Sulfolobus metallicus Huber and Stetter 1992 to the genus Sulfuracidifex as Sulfuracidifex metallicus comb. nov.</title>
        <authorList>
            <person name="Itoh T."/>
            <person name="Miura T."/>
            <person name="Sakai H.D."/>
            <person name="Kato S."/>
            <person name="Ohkuma M."/>
            <person name="Takashina T."/>
        </authorList>
    </citation>
    <scope>NUCLEOTIDE SEQUENCE [LARGE SCALE GENOMIC DNA]</scope>
    <source>
        <strain evidence="7 8">IC-006</strain>
    </source>
</reference>
<evidence type="ECO:0000256" key="4">
    <source>
        <dbReference type="ARBA" id="ARBA00023136"/>
    </source>
</evidence>
<dbReference type="PANTHER" id="PTHR24064">
    <property type="entry name" value="SOLUTE CARRIER FAMILY 22 MEMBER"/>
    <property type="match status" value="1"/>
</dbReference>
<dbReference type="SUPFAM" id="SSF103473">
    <property type="entry name" value="MFS general substrate transporter"/>
    <property type="match status" value="1"/>
</dbReference>
<dbReference type="EMBL" id="AP018929">
    <property type="protein sequence ID" value="BBG23782.1"/>
    <property type="molecule type" value="Genomic_DNA"/>
</dbReference>
<evidence type="ECO:0000256" key="3">
    <source>
        <dbReference type="ARBA" id="ARBA00022989"/>
    </source>
</evidence>
<sequence>MTVLSSSERSMEKSPFKNVDSSKLSLNHIKIWYTSGMGFFTDAYDLFIIGAIIDTLSNAHKYAGLNIPGFTSYLNGPDSAFWTGLLGSSAIITAILGQLLFGFLGDRIGRKTVYGVEASLLALGAFLSGLAPSLPLLILFRSIMGIGIGGDYPISATIMSEYANIKDRGKLIALVFANQGLGSVAAVAVGTISALYLPPDLSWRVTAIIGAIPAATVIYLRRKVPETPRYSLLAKGDVETAKKAASVLGTSIDTSSAVTSKKISFSDFLSKYGKLLIGTAITWTMLDMAFYGTGVYSGPIVSSVLGSTFPKLAAGQVLALGDFQADLAKEIFDGGIPFLVGFFGYFTAVALMDKLGRKLIQTQGFLMMAVLYAVVSFLMVTSGTKVTGFVIPTLAAFSLYALSYFFIDFGPNTTTFVIPAEVYPVRYRTTGHGISAASGKVGAAIATYLFPGLLVSIGVKDILLLLAGLSIIGALLTVAFVREPKDKSLEEASEDEIVSSGGTTVGK</sequence>
<organism evidence="7 8">
    <name type="scientific">Sulfuracidifex tepidarius</name>
    <dbReference type="NCBI Taxonomy" id="1294262"/>
    <lineage>
        <taxon>Archaea</taxon>
        <taxon>Thermoproteota</taxon>
        <taxon>Thermoprotei</taxon>
        <taxon>Sulfolobales</taxon>
        <taxon>Sulfolobaceae</taxon>
        <taxon>Sulfuracidifex</taxon>
    </lineage>
</organism>
<dbReference type="InterPro" id="IPR020846">
    <property type="entry name" value="MFS_dom"/>
</dbReference>
<feature type="transmembrane region" description="Helical" evidence="5">
    <location>
        <begin position="80"/>
        <end position="101"/>
    </location>
</feature>
<feature type="transmembrane region" description="Helical" evidence="5">
    <location>
        <begin position="171"/>
        <end position="195"/>
    </location>
</feature>
<dbReference type="PROSITE" id="PS00217">
    <property type="entry name" value="SUGAR_TRANSPORT_2"/>
    <property type="match status" value="1"/>
</dbReference>
<dbReference type="Proteomes" id="UP000322983">
    <property type="component" value="Chromosome"/>
</dbReference>
<name>A0A510DU78_9CREN</name>
<evidence type="ECO:0000256" key="5">
    <source>
        <dbReference type="SAM" id="Phobius"/>
    </source>
</evidence>
<feature type="transmembrane region" description="Helical" evidence="5">
    <location>
        <begin position="334"/>
        <end position="352"/>
    </location>
</feature>
<keyword evidence="3 5" id="KW-1133">Transmembrane helix</keyword>
<feature type="transmembrane region" description="Helical" evidence="5">
    <location>
        <begin position="364"/>
        <end position="383"/>
    </location>
</feature>
<feature type="transmembrane region" description="Helical" evidence="5">
    <location>
        <begin position="201"/>
        <end position="220"/>
    </location>
</feature>
<feature type="transmembrane region" description="Helical" evidence="5">
    <location>
        <begin position="462"/>
        <end position="481"/>
    </location>
</feature>
<feature type="transmembrane region" description="Helical" evidence="5">
    <location>
        <begin position="31"/>
        <end position="53"/>
    </location>
</feature>
<proteinExistence type="predicted"/>
<keyword evidence="8" id="KW-1185">Reference proteome</keyword>
<gene>
    <name evidence="7" type="ORF">IC006_1076</name>
</gene>
<dbReference type="InterPro" id="IPR036259">
    <property type="entry name" value="MFS_trans_sf"/>
</dbReference>
<dbReference type="AlphaFoldDB" id="A0A510DU78"/>